<name>A0ABW5WW49_9STAP</name>
<dbReference type="Pfam" id="PF13302">
    <property type="entry name" value="Acetyltransf_3"/>
    <property type="match status" value="1"/>
</dbReference>
<reference evidence="3" key="1">
    <citation type="journal article" date="2019" name="Int. J. Syst. Evol. Microbiol.">
        <title>The Global Catalogue of Microorganisms (GCM) 10K type strain sequencing project: providing services to taxonomists for standard genome sequencing and annotation.</title>
        <authorList>
            <consortium name="The Broad Institute Genomics Platform"/>
            <consortium name="The Broad Institute Genome Sequencing Center for Infectious Disease"/>
            <person name="Wu L."/>
            <person name="Ma J."/>
        </authorList>
    </citation>
    <scope>NUCLEOTIDE SEQUENCE [LARGE SCALE GENOMIC DNA]</scope>
    <source>
        <strain evidence="3">KCTC 33575</strain>
    </source>
</reference>
<proteinExistence type="predicted"/>
<dbReference type="CDD" id="cd04301">
    <property type="entry name" value="NAT_SF"/>
    <property type="match status" value="1"/>
</dbReference>
<dbReference type="PANTHER" id="PTHR43415">
    <property type="entry name" value="SPERMIDINE N(1)-ACETYLTRANSFERASE"/>
    <property type="match status" value="1"/>
</dbReference>
<keyword evidence="3" id="KW-1185">Reference proteome</keyword>
<dbReference type="SUPFAM" id="SSF55729">
    <property type="entry name" value="Acyl-CoA N-acyltransferases (Nat)"/>
    <property type="match status" value="1"/>
</dbReference>
<protein>
    <submittedName>
        <fullName evidence="2">GNAT family N-acetyltransferase</fullName>
        <ecNumber evidence="2">2.3.-.-</ecNumber>
    </submittedName>
</protein>
<evidence type="ECO:0000313" key="3">
    <source>
        <dbReference type="Proteomes" id="UP001597519"/>
    </source>
</evidence>
<keyword evidence="2" id="KW-0808">Transferase</keyword>
<evidence type="ECO:0000259" key="1">
    <source>
        <dbReference type="PROSITE" id="PS51186"/>
    </source>
</evidence>
<dbReference type="RefSeq" id="WP_377774634.1">
    <property type="nucleotide sequence ID" value="NZ_JBHUOQ010000004.1"/>
</dbReference>
<dbReference type="InterPro" id="IPR000182">
    <property type="entry name" value="GNAT_dom"/>
</dbReference>
<feature type="domain" description="N-acetyltransferase" evidence="1">
    <location>
        <begin position="7"/>
        <end position="168"/>
    </location>
</feature>
<dbReference type="EC" id="2.3.-.-" evidence="2"/>
<dbReference type="Proteomes" id="UP001597519">
    <property type="component" value="Unassembled WGS sequence"/>
</dbReference>
<keyword evidence="2" id="KW-0012">Acyltransferase</keyword>
<evidence type="ECO:0000313" key="2">
    <source>
        <dbReference type="EMBL" id="MFD2831035.1"/>
    </source>
</evidence>
<dbReference type="PANTHER" id="PTHR43415:SF4">
    <property type="entry name" value="N-ACETYLTRANSFERASE DOMAIN-CONTAINING PROTEIN"/>
    <property type="match status" value="1"/>
</dbReference>
<dbReference type="PROSITE" id="PS51186">
    <property type="entry name" value="GNAT"/>
    <property type="match status" value="1"/>
</dbReference>
<comment type="caution">
    <text evidence="2">The sequence shown here is derived from an EMBL/GenBank/DDBJ whole genome shotgun (WGS) entry which is preliminary data.</text>
</comment>
<sequence>MYKDNELVLRPIERKDLPHIWRLVYKEEAPEWKQWDAPYYPHASKSYEDFMKTAESLIGDDSMWVIEVSGECIGTVSYYWEHEPSKWLETGIILYESVSWGRGIGTRAMRMWISHLFNTMQLVRAGFTTWSGNERMIRVGEKLGMQMEARIRKVRYYNNHYYDSIRMGVLREEWGDRYHH</sequence>
<accession>A0ABW5WW49</accession>
<dbReference type="Gene3D" id="3.40.630.30">
    <property type="match status" value="1"/>
</dbReference>
<dbReference type="InterPro" id="IPR016181">
    <property type="entry name" value="Acyl_CoA_acyltransferase"/>
</dbReference>
<gene>
    <name evidence="2" type="ORF">ACFSX4_11225</name>
</gene>
<organism evidence="2 3">
    <name type="scientific">Corticicoccus populi</name>
    <dbReference type="NCBI Taxonomy" id="1812821"/>
    <lineage>
        <taxon>Bacteria</taxon>
        <taxon>Bacillati</taxon>
        <taxon>Bacillota</taxon>
        <taxon>Bacilli</taxon>
        <taxon>Bacillales</taxon>
        <taxon>Staphylococcaceae</taxon>
        <taxon>Corticicoccus</taxon>
    </lineage>
</organism>
<dbReference type="EMBL" id="JBHUOQ010000004">
    <property type="protein sequence ID" value="MFD2831035.1"/>
    <property type="molecule type" value="Genomic_DNA"/>
</dbReference>
<dbReference type="GO" id="GO:0016746">
    <property type="term" value="F:acyltransferase activity"/>
    <property type="evidence" value="ECO:0007669"/>
    <property type="project" value="UniProtKB-KW"/>
</dbReference>